<dbReference type="AlphaFoldDB" id="A0A8K0UJM3"/>
<comment type="caution">
    <text evidence="2">The sequence shown here is derived from an EMBL/GenBank/DDBJ whole genome shotgun (WGS) entry which is preliminary data.</text>
</comment>
<proteinExistence type="predicted"/>
<feature type="region of interest" description="Disordered" evidence="1">
    <location>
        <begin position="41"/>
        <end position="66"/>
    </location>
</feature>
<dbReference type="EMBL" id="JAEVFJ010000025">
    <property type="protein sequence ID" value="KAH8094706.1"/>
    <property type="molecule type" value="Genomic_DNA"/>
</dbReference>
<sequence length="105" mass="11401">MVMVLSAASTFAAVSESLDIAVHVWARSCWDLHNDIGYVPAFSTSTPPPPMARKSSERGGTGLNEHEEAHLTKLSRYVAFATPRPSTRHMPGQLFLSVMGLFGLT</sequence>
<protein>
    <submittedName>
        <fullName evidence="2">Uncharacterized protein</fullName>
    </submittedName>
</protein>
<evidence type="ECO:0000256" key="1">
    <source>
        <dbReference type="SAM" id="MobiDB-lite"/>
    </source>
</evidence>
<accession>A0A8K0UJM3</accession>
<keyword evidence="3" id="KW-1185">Reference proteome</keyword>
<name>A0A8K0UJM3_9AGAR</name>
<evidence type="ECO:0000313" key="3">
    <source>
        <dbReference type="Proteomes" id="UP000813824"/>
    </source>
</evidence>
<dbReference type="Proteomes" id="UP000813824">
    <property type="component" value="Unassembled WGS sequence"/>
</dbReference>
<evidence type="ECO:0000313" key="2">
    <source>
        <dbReference type="EMBL" id="KAH8094706.1"/>
    </source>
</evidence>
<organism evidence="2 3">
    <name type="scientific">Cristinia sonorae</name>
    <dbReference type="NCBI Taxonomy" id="1940300"/>
    <lineage>
        <taxon>Eukaryota</taxon>
        <taxon>Fungi</taxon>
        <taxon>Dikarya</taxon>
        <taxon>Basidiomycota</taxon>
        <taxon>Agaricomycotina</taxon>
        <taxon>Agaricomycetes</taxon>
        <taxon>Agaricomycetidae</taxon>
        <taxon>Agaricales</taxon>
        <taxon>Pleurotineae</taxon>
        <taxon>Stephanosporaceae</taxon>
        <taxon>Cristinia</taxon>
    </lineage>
</organism>
<gene>
    <name evidence="2" type="ORF">BXZ70DRAFT_354860</name>
</gene>
<reference evidence="2" key="1">
    <citation type="journal article" date="2021" name="New Phytol.">
        <title>Evolutionary innovations through gain and loss of genes in the ectomycorrhizal Boletales.</title>
        <authorList>
            <person name="Wu G."/>
            <person name="Miyauchi S."/>
            <person name="Morin E."/>
            <person name="Kuo A."/>
            <person name="Drula E."/>
            <person name="Varga T."/>
            <person name="Kohler A."/>
            <person name="Feng B."/>
            <person name="Cao Y."/>
            <person name="Lipzen A."/>
            <person name="Daum C."/>
            <person name="Hundley H."/>
            <person name="Pangilinan J."/>
            <person name="Johnson J."/>
            <person name="Barry K."/>
            <person name="LaButti K."/>
            <person name="Ng V."/>
            <person name="Ahrendt S."/>
            <person name="Min B."/>
            <person name="Choi I.G."/>
            <person name="Park H."/>
            <person name="Plett J.M."/>
            <person name="Magnuson J."/>
            <person name="Spatafora J.W."/>
            <person name="Nagy L.G."/>
            <person name="Henrissat B."/>
            <person name="Grigoriev I.V."/>
            <person name="Yang Z.L."/>
            <person name="Xu J."/>
            <person name="Martin F.M."/>
        </authorList>
    </citation>
    <scope>NUCLEOTIDE SEQUENCE</scope>
    <source>
        <strain evidence="2">KKN 215</strain>
    </source>
</reference>